<gene>
    <name evidence="1" type="ORF">SCF082_LOCUS24716</name>
</gene>
<protein>
    <submittedName>
        <fullName evidence="1">Uncharacterized protein</fullName>
    </submittedName>
</protein>
<keyword evidence="2" id="KW-1185">Reference proteome</keyword>
<sequence>MGRWSLLLLVVARGDLVGGWKNGVILDHIARQEIVNQAKAEIRALDGGVCPKSFRGFSNGYDYGIGCAFVEKNLADLKGKGCRCPSFLDVCATKPRFRSTSQLHDDLVRLTVPLLGYCRTGAWVFVLCGALLLGAWGGIALLLRRSRVHVSRREEAGQA</sequence>
<comment type="caution">
    <text evidence="1">The sequence shown here is derived from an EMBL/GenBank/DDBJ whole genome shotgun (WGS) entry which is preliminary data.</text>
</comment>
<dbReference type="Proteomes" id="UP001642464">
    <property type="component" value="Unassembled WGS sequence"/>
</dbReference>
<evidence type="ECO:0000313" key="2">
    <source>
        <dbReference type="Proteomes" id="UP001642464"/>
    </source>
</evidence>
<accession>A0ABP0LWM3</accession>
<organism evidence="1 2">
    <name type="scientific">Durusdinium trenchii</name>
    <dbReference type="NCBI Taxonomy" id="1381693"/>
    <lineage>
        <taxon>Eukaryota</taxon>
        <taxon>Sar</taxon>
        <taxon>Alveolata</taxon>
        <taxon>Dinophyceae</taxon>
        <taxon>Suessiales</taxon>
        <taxon>Symbiodiniaceae</taxon>
        <taxon>Durusdinium</taxon>
    </lineage>
</organism>
<name>A0ABP0LWM3_9DINO</name>
<dbReference type="EMBL" id="CAXAMM010018335">
    <property type="protein sequence ID" value="CAK9043143.1"/>
    <property type="molecule type" value="Genomic_DNA"/>
</dbReference>
<reference evidence="1 2" key="1">
    <citation type="submission" date="2024-02" db="EMBL/GenBank/DDBJ databases">
        <authorList>
            <person name="Chen Y."/>
            <person name="Shah S."/>
            <person name="Dougan E. K."/>
            <person name="Thang M."/>
            <person name="Chan C."/>
        </authorList>
    </citation>
    <scope>NUCLEOTIDE SEQUENCE [LARGE SCALE GENOMIC DNA]</scope>
</reference>
<evidence type="ECO:0000313" key="1">
    <source>
        <dbReference type="EMBL" id="CAK9043143.1"/>
    </source>
</evidence>
<proteinExistence type="predicted"/>